<evidence type="ECO:0000256" key="1">
    <source>
        <dbReference type="ARBA" id="ARBA00022443"/>
    </source>
</evidence>
<evidence type="ECO:0000259" key="4">
    <source>
        <dbReference type="PROSITE" id="PS50002"/>
    </source>
</evidence>
<evidence type="ECO:0000256" key="3">
    <source>
        <dbReference type="SAM" id="Phobius"/>
    </source>
</evidence>
<proteinExistence type="predicted"/>
<dbReference type="InterPro" id="IPR036028">
    <property type="entry name" value="SH3-like_dom_sf"/>
</dbReference>
<keyword evidence="3" id="KW-0472">Membrane</keyword>
<keyword evidence="3" id="KW-1133">Transmembrane helix</keyword>
<protein>
    <recommendedName>
        <fullName evidence="4">SH3 domain-containing protein</fullName>
    </recommendedName>
</protein>
<dbReference type="EMBL" id="JADGJW010000048">
    <property type="protein sequence ID" value="KAJ3225942.1"/>
    <property type="molecule type" value="Genomic_DNA"/>
</dbReference>
<comment type="caution">
    <text evidence="5">The sequence shown here is derived from an EMBL/GenBank/DDBJ whole genome shotgun (WGS) entry which is preliminary data.</text>
</comment>
<accession>A0AAD5Y361</accession>
<feature type="domain" description="SH3" evidence="4">
    <location>
        <begin position="339"/>
        <end position="398"/>
    </location>
</feature>
<dbReference type="Pfam" id="PF00018">
    <property type="entry name" value="SH3_1"/>
    <property type="match status" value="1"/>
</dbReference>
<keyword evidence="1 2" id="KW-0728">SH3 domain</keyword>
<keyword evidence="3" id="KW-0812">Transmembrane</keyword>
<name>A0AAD5Y361_9FUNG</name>
<dbReference type="SUPFAM" id="SSF50044">
    <property type="entry name" value="SH3-domain"/>
    <property type="match status" value="1"/>
</dbReference>
<dbReference type="InterPro" id="IPR001452">
    <property type="entry name" value="SH3_domain"/>
</dbReference>
<dbReference type="PROSITE" id="PS50002">
    <property type="entry name" value="SH3"/>
    <property type="match status" value="1"/>
</dbReference>
<keyword evidence="6" id="KW-1185">Reference proteome</keyword>
<evidence type="ECO:0000256" key="2">
    <source>
        <dbReference type="PROSITE-ProRule" id="PRU00192"/>
    </source>
</evidence>
<reference evidence="5" key="1">
    <citation type="submission" date="2020-05" db="EMBL/GenBank/DDBJ databases">
        <title>Phylogenomic resolution of chytrid fungi.</title>
        <authorList>
            <person name="Stajich J.E."/>
            <person name="Amses K."/>
            <person name="Simmons R."/>
            <person name="Seto K."/>
            <person name="Myers J."/>
            <person name="Bonds A."/>
            <person name="Quandt C.A."/>
            <person name="Barry K."/>
            <person name="Liu P."/>
            <person name="Grigoriev I."/>
            <person name="Longcore J.E."/>
            <person name="James T.Y."/>
        </authorList>
    </citation>
    <scope>NUCLEOTIDE SEQUENCE</scope>
    <source>
        <strain evidence="5">JEL0476</strain>
    </source>
</reference>
<evidence type="ECO:0000313" key="6">
    <source>
        <dbReference type="Proteomes" id="UP001211065"/>
    </source>
</evidence>
<sequence>MSNATVEKPVLKLNIVVNNTQSSPLESNSSPSVSPTSIYLTTTVTVTLDTFKASLMPVPKSPDTSKMDFNEKELKYYQLEIFCAIIGILFLLFTLIFFTLCLLKKRKRNCLLSKNLQTESQLFDSLNSRSRPNQYFWQRKKFKESSLISSPSCKSIKPTVASSSLENWKLNGDDILENAEFNEFSEDSILIQLAAPQKCKVLSDTIKSLNRNAVFDGKILQETTHQRYSSSPTSMENYASDNVFLTTMERNSYLNSCSEQFFINTLERNYSKSTSMISSSPSNLRSDSTSTIKCNDLISHQLLDKISLISVGMQQTTKDISAKKKKPKKKLPADVQKFKLGINYRAQAHYLPRMDDELKIKKGDIIMLEHIYPDMWGVAINKTSGKKGIVALEFLTEC</sequence>
<dbReference type="AlphaFoldDB" id="A0AAD5Y361"/>
<evidence type="ECO:0000313" key="5">
    <source>
        <dbReference type="EMBL" id="KAJ3225942.1"/>
    </source>
</evidence>
<feature type="transmembrane region" description="Helical" evidence="3">
    <location>
        <begin position="76"/>
        <end position="103"/>
    </location>
</feature>
<gene>
    <name evidence="5" type="ORF">HK099_005875</name>
</gene>
<dbReference type="Gene3D" id="2.30.30.40">
    <property type="entry name" value="SH3 Domains"/>
    <property type="match status" value="1"/>
</dbReference>
<organism evidence="5 6">
    <name type="scientific">Clydaea vesicula</name>
    <dbReference type="NCBI Taxonomy" id="447962"/>
    <lineage>
        <taxon>Eukaryota</taxon>
        <taxon>Fungi</taxon>
        <taxon>Fungi incertae sedis</taxon>
        <taxon>Chytridiomycota</taxon>
        <taxon>Chytridiomycota incertae sedis</taxon>
        <taxon>Chytridiomycetes</taxon>
        <taxon>Lobulomycetales</taxon>
        <taxon>Lobulomycetaceae</taxon>
        <taxon>Clydaea</taxon>
    </lineage>
</organism>
<dbReference type="Proteomes" id="UP001211065">
    <property type="component" value="Unassembled WGS sequence"/>
</dbReference>